<reference evidence="1" key="1">
    <citation type="submission" date="2020-02" db="EMBL/GenBank/DDBJ databases">
        <authorList>
            <person name="Meier V. D."/>
        </authorList>
    </citation>
    <scope>NUCLEOTIDE SEQUENCE</scope>
    <source>
        <strain evidence="1">AVDCRST_MAG52</strain>
    </source>
</reference>
<dbReference type="AlphaFoldDB" id="A0A6J4IEZ3"/>
<proteinExistence type="predicted"/>
<name>A0A6J4IEZ3_9ACTN</name>
<sequence>MGDDRLRPVGELATGDPHDAVAVGRVALVAGAVALEGGLGAVGAVAPVAGGRSVWPTA</sequence>
<accession>A0A6J4IEZ3</accession>
<organism evidence="1">
    <name type="scientific">uncultured Blastococcus sp</name>
    <dbReference type="NCBI Taxonomy" id="217144"/>
    <lineage>
        <taxon>Bacteria</taxon>
        <taxon>Bacillati</taxon>
        <taxon>Actinomycetota</taxon>
        <taxon>Actinomycetes</taxon>
        <taxon>Geodermatophilales</taxon>
        <taxon>Geodermatophilaceae</taxon>
        <taxon>Blastococcus</taxon>
        <taxon>environmental samples</taxon>
    </lineage>
</organism>
<protein>
    <submittedName>
        <fullName evidence="1">Uncharacterized protein</fullName>
    </submittedName>
</protein>
<dbReference type="EMBL" id="CADCTN010000147">
    <property type="protein sequence ID" value="CAA9250616.1"/>
    <property type="molecule type" value="Genomic_DNA"/>
</dbReference>
<evidence type="ECO:0000313" key="1">
    <source>
        <dbReference type="EMBL" id="CAA9250616.1"/>
    </source>
</evidence>
<gene>
    <name evidence="1" type="ORF">AVDCRST_MAG52-2052</name>
</gene>